<comment type="pathway">
    <text evidence="2 14">Glycan biosynthesis; trehalose biosynthesis.</text>
</comment>
<keyword evidence="8" id="KW-0119">Carbohydrate metabolism</keyword>
<dbReference type="SUPFAM" id="SSF81296">
    <property type="entry name" value="E set domains"/>
    <property type="match status" value="1"/>
</dbReference>
<reference evidence="17 18" key="1">
    <citation type="journal article" date="2023" name="Microorganisms">
        <title>Thiorhodovibrio frisius and Trv. litoralis spp. nov., Two Novel Members from a Clade of Fastidious Purple Sulfur Bacteria That Exhibit Unique Red-Shifted Light-Harvesting Capabilities.</title>
        <authorList>
            <person name="Methner A."/>
            <person name="Kuzyk S.B."/>
            <person name="Petersen J."/>
            <person name="Bauer S."/>
            <person name="Brinkmann H."/>
            <person name="Sichau K."/>
            <person name="Wanner G."/>
            <person name="Wolf J."/>
            <person name="Neumann-Schaal M."/>
            <person name="Henke P."/>
            <person name="Tank M."/>
            <person name="Sproer C."/>
            <person name="Bunk B."/>
            <person name="Overmann J."/>
        </authorList>
    </citation>
    <scope>NUCLEOTIDE SEQUENCE [LARGE SCALE GENOMIC DNA]</scope>
    <source>
        <strain evidence="17 18">DSM 6702</strain>
    </source>
</reference>
<evidence type="ECO:0000256" key="12">
    <source>
        <dbReference type="ARBA" id="ARBA00034013"/>
    </source>
</evidence>
<dbReference type="Gene3D" id="2.60.40.10">
    <property type="entry name" value="Immunoglobulins"/>
    <property type="match status" value="1"/>
</dbReference>
<dbReference type="SMART" id="SM00642">
    <property type="entry name" value="Aamy"/>
    <property type="match status" value="1"/>
</dbReference>
<evidence type="ECO:0000256" key="2">
    <source>
        <dbReference type="ARBA" id="ARBA00005199"/>
    </source>
</evidence>
<keyword evidence="9 14" id="KW-0326">Glycosidase</keyword>
<keyword evidence="18" id="KW-1185">Reference proteome</keyword>
<sequence>MSSSKHRMPFGAESLSDGSLRFRLWAPAADQVVLRLFNGDDEQDLGMNSAGDGWFELATASARPGMRYAFRIAGEHVEGQQTLPDPASRFQPADVHGPSEIIEPNDFRWPDGEPWRGRPWEEAVCYELHLGTFSPEGTFAGAAKRLDQLADLGVTVVELMPVAAFPGQRNWGYDGVLPFAPDASYGRPEALKALVQAAHDRGLMILLDVVYNHFGPEGNYLHLYAPRFFNAEHQTPWGAAINFDGPDSRTVRDFFIHNALYWLEEYRFDGLRLDAVHAIADGSEPDILTELADAVQNQFGPRRLVHLVLENDGNESRYLARRPNGMAYWYRAQWNDDFHHAAHVLMTGEDDGYYADYSEAPARHLARCLAEGFAYQGDPSPFRDGARRGEPSAGLPPSAFINLLQNHDQIGNRAFGERIATLAVPEALRALSAVMLLAPSPPLLFMGQEFMTETPFLFFCDFGDDLADSVTEGRRREFQRFERFADPQAREAIPDPNDPATFERCRLDWEALEGDPRHREWHHFHQELLQLRQREIVPRLAGVEPGQSRFEVVAPPVIQVQWRLGDGAVLTLTANLGDSDRRCDALPIPMPLNGEGGALYLEPTGLADALAERHLPPWAVAWHLASPALSPDLGHPQPVGKDSQTHEVTEP</sequence>
<evidence type="ECO:0000256" key="15">
    <source>
        <dbReference type="SAM" id="MobiDB-lite"/>
    </source>
</evidence>
<evidence type="ECO:0000313" key="17">
    <source>
        <dbReference type="EMBL" id="WPL18403.1"/>
    </source>
</evidence>
<dbReference type="Proteomes" id="UP001432180">
    <property type="component" value="Chromosome"/>
</dbReference>
<dbReference type="PANTHER" id="PTHR43651:SF11">
    <property type="entry name" value="MALTO-OLIGOSYLTREHALOSE TREHALOHYDROLASE"/>
    <property type="match status" value="1"/>
</dbReference>
<gene>
    <name evidence="17" type="primary">treZ_1</name>
    <name evidence="17" type="ORF">Thiowin_03474</name>
</gene>
<dbReference type="PANTHER" id="PTHR43651">
    <property type="entry name" value="1,4-ALPHA-GLUCAN-BRANCHING ENZYME"/>
    <property type="match status" value="1"/>
</dbReference>
<evidence type="ECO:0000256" key="9">
    <source>
        <dbReference type="ARBA" id="ARBA00023295"/>
    </source>
</evidence>
<evidence type="ECO:0000256" key="1">
    <source>
        <dbReference type="ARBA" id="ARBA00004496"/>
    </source>
</evidence>
<dbReference type="InterPro" id="IPR012768">
    <property type="entry name" value="Trehalose_TreZ"/>
</dbReference>
<evidence type="ECO:0000256" key="7">
    <source>
        <dbReference type="ARBA" id="ARBA00022801"/>
    </source>
</evidence>
<evidence type="ECO:0000256" key="3">
    <source>
        <dbReference type="ARBA" id="ARBA00008061"/>
    </source>
</evidence>
<dbReference type="InterPro" id="IPR013783">
    <property type="entry name" value="Ig-like_fold"/>
</dbReference>
<dbReference type="Gene3D" id="1.10.10.760">
    <property type="entry name" value="E-set domains of sugar-utilizing enzymes"/>
    <property type="match status" value="1"/>
</dbReference>
<dbReference type="InterPro" id="IPR006047">
    <property type="entry name" value="GH13_cat_dom"/>
</dbReference>
<proteinExistence type="inferred from homology"/>
<comment type="catalytic activity">
    <reaction evidence="12 14">
        <text>hydrolysis of (1-&gt;4)-alpha-D-glucosidic linkage in 4-alpha-D-[(1-&gt;4)-alpha-D-glucanosyl]n trehalose to yield trehalose and (1-&gt;4)-alpha-D-glucan.</text>
        <dbReference type="EC" id="3.2.1.141"/>
    </reaction>
</comment>
<dbReference type="InterPro" id="IPR044901">
    <property type="entry name" value="Trehalose_TreZ_E-set_sf"/>
</dbReference>
<keyword evidence="6" id="KW-0963">Cytoplasm</keyword>
<feature type="domain" description="Glycosyl hydrolase family 13 catalytic" evidence="16">
    <location>
        <begin position="127"/>
        <end position="474"/>
    </location>
</feature>
<dbReference type="CDD" id="cd11325">
    <property type="entry name" value="AmyAc_GTHase"/>
    <property type="match status" value="1"/>
</dbReference>
<protein>
    <recommendedName>
        <fullName evidence="5 13">Malto-oligosyltrehalose trehalohydrolase</fullName>
        <shortName evidence="14">MTHase</shortName>
        <ecNumber evidence="4 13">3.2.1.141</ecNumber>
    </recommendedName>
    <alternativeName>
        <fullName evidence="11 14">4-alpha-D-((1-&gt;4)-alpha-D-glucano)trehalose trehalohydrolase</fullName>
    </alternativeName>
    <alternativeName>
        <fullName evidence="10 14">Maltooligosyl trehalose trehalohydrolase</fullName>
    </alternativeName>
</protein>
<evidence type="ECO:0000259" key="16">
    <source>
        <dbReference type="SMART" id="SM00642"/>
    </source>
</evidence>
<dbReference type="NCBIfam" id="TIGR02402">
    <property type="entry name" value="trehalose_TreZ"/>
    <property type="match status" value="1"/>
</dbReference>
<comment type="subcellular location">
    <subcellularLocation>
        <location evidence="1">Cytoplasm</location>
    </subcellularLocation>
</comment>
<dbReference type="CDD" id="cd02853">
    <property type="entry name" value="E_set_MTHase_like_N"/>
    <property type="match status" value="1"/>
</dbReference>
<dbReference type="Gene3D" id="3.20.20.80">
    <property type="entry name" value="Glycosidases"/>
    <property type="match status" value="1"/>
</dbReference>
<accession>A0ABZ0SDK7</accession>
<dbReference type="SUPFAM" id="SSF51445">
    <property type="entry name" value="(Trans)glycosidases"/>
    <property type="match status" value="1"/>
</dbReference>
<dbReference type="Pfam" id="PF00128">
    <property type="entry name" value="Alpha-amylase"/>
    <property type="match status" value="1"/>
</dbReference>
<name>A0ABZ0SDK7_9GAMM</name>
<dbReference type="Pfam" id="PF11941">
    <property type="entry name" value="DUF3459"/>
    <property type="match status" value="1"/>
</dbReference>
<evidence type="ECO:0000256" key="13">
    <source>
        <dbReference type="NCBIfam" id="TIGR02402"/>
    </source>
</evidence>
<organism evidence="17 18">
    <name type="scientific">Thiorhodovibrio winogradskyi</name>
    <dbReference type="NCBI Taxonomy" id="77007"/>
    <lineage>
        <taxon>Bacteria</taxon>
        <taxon>Pseudomonadati</taxon>
        <taxon>Pseudomonadota</taxon>
        <taxon>Gammaproteobacteria</taxon>
        <taxon>Chromatiales</taxon>
        <taxon>Chromatiaceae</taxon>
        <taxon>Thiorhodovibrio</taxon>
    </lineage>
</organism>
<dbReference type="RefSeq" id="WP_328984170.1">
    <property type="nucleotide sequence ID" value="NZ_CP121472.1"/>
</dbReference>
<evidence type="ECO:0000256" key="11">
    <source>
        <dbReference type="ARBA" id="ARBA00033284"/>
    </source>
</evidence>
<dbReference type="EMBL" id="CP121472">
    <property type="protein sequence ID" value="WPL18403.1"/>
    <property type="molecule type" value="Genomic_DNA"/>
</dbReference>
<evidence type="ECO:0000313" key="18">
    <source>
        <dbReference type="Proteomes" id="UP001432180"/>
    </source>
</evidence>
<comment type="similarity">
    <text evidence="3 14">Belongs to the glycosyl hydrolase 13 family.</text>
</comment>
<evidence type="ECO:0000256" key="10">
    <source>
        <dbReference type="ARBA" id="ARBA00032057"/>
    </source>
</evidence>
<dbReference type="GO" id="GO:0033942">
    <property type="term" value="F:4-alpha-D-(1-&gt;4)-alpha-D-glucanotrehalose trehalohydrolase activity"/>
    <property type="evidence" value="ECO:0007669"/>
    <property type="project" value="UniProtKB-EC"/>
</dbReference>
<dbReference type="InterPro" id="IPR017853">
    <property type="entry name" value="GH"/>
</dbReference>
<evidence type="ECO:0000256" key="8">
    <source>
        <dbReference type="ARBA" id="ARBA00023277"/>
    </source>
</evidence>
<dbReference type="InterPro" id="IPR014756">
    <property type="entry name" value="Ig_E-set"/>
</dbReference>
<feature type="region of interest" description="Disordered" evidence="15">
    <location>
        <begin position="631"/>
        <end position="651"/>
    </location>
</feature>
<dbReference type="EC" id="3.2.1.141" evidence="4 13"/>
<evidence type="ECO:0000256" key="4">
    <source>
        <dbReference type="ARBA" id="ARBA00012268"/>
    </source>
</evidence>
<dbReference type="Pfam" id="PF02922">
    <property type="entry name" value="CBM_48"/>
    <property type="match status" value="1"/>
</dbReference>
<evidence type="ECO:0000256" key="14">
    <source>
        <dbReference type="PIRNR" id="PIRNR006337"/>
    </source>
</evidence>
<keyword evidence="7 14" id="KW-0378">Hydrolase</keyword>
<evidence type="ECO:0000256" key="6">
    <source>
        <dbReference type="ARBA" id="ARBA00022490"/>
    </source>
</evidence>
<dbReference type="PIRSF" id="PIRSF006337">
    <property type="entry name" value="Trehalose_TreZ"/>
    <property type="match status" value="1"/>
</dbReference>
<evidence type="ECO:0000256" key="5">
    <source>
        <dbReference type="ARBA" id="ARBA00015938"/>
    </source>
</evidence>
<dbReference type="InterPro" id="IPR004193">
    <property type="entry name" value="Glyco_hydro_13_N"/>
</dbReference>
<dbReference type="InterPro" id="IPR022567">
    <property type="entry name" value="DUF3459"/>
</dbReference>